<feature type="transmembrane region" description="Helical" evidence="1">
    <location>
        <begin position="12"/>
        <end position="34"/>
    </location>
</feature>
<keyword evidence="4" id="KW-1185">Reference proteome</keyword>
<organism evidence="3 4">
    <name type="scientific">Thiomicrorhabdus lithotrophica</name>
    <dbReference type="NCBI Taxonomy" id="2949997"/>
    <lineage>
        <taxon>Bacteria</taxon>
        <taxon>Pseudomonadati</taxon>
        <taxon>Pseudomonadota</taxon>
        <taxon>Gammaproteobacteria</taxon>
        <taxon>Thiotrichales</taxon>
        <taxon>Piscirickettsiaceae</taxon>
        <taxon>Thiomicrorhabdus</taxon>
    </lineage>
</organism>
<dbReference type="PANTHER" id="PTHR30441">
    <property type="entry name" value="DUF748 DOMAIN-CONTAINING PROTEIN"/>
    <property type="match status" value="1"/>
</dbReference>
<gene>
    <name evidence="3" type="ORF">NR989_10770</name>
</gene>
<dbReference type="RefSeq" id="WP_275594741.1">
    <property type="nucleotide sequence ID" value="NZ_CP102381.1"/>
</dbReference>
<dbReference type="EMBL" id="CP102381">
    <property type="protein sequence ID" value="WEJ62483.1"/>
    <property type="molecule type" value="Genomic_DNA"/>
</dbReference>
<dbReference type="InterPro" id="IPR052894">
    <property type="entry name" value="AsmA-related"/>
</dbReference>
<accession>A0ABY8C929</accession>
<evidence type="ECO:0000256" key="1">
    <source>
        <dbReference type="SAM" id="Phobius"/>
    </source>
</evidence>
<keyword evidence="1" id="KW-0472">Membrane</keyword>
<reference evidence="3 4" key="1">
    <citation type="submission" date="2022-06" db="EMBL/GenBank/DDBJ databases">
        <title>Thiomicrohabdus sp. nov, an obligately chemolithoautotrophic, sulfur-oxidizing bacterium isolated from beach of Guanyin Mountain. Amoy.</title>
        <authorList>
            <person name="Zhu H."/>
        </authorList>
    </citation>
    <scope>NUCLEOTIDE SEQUENCE [LARGE SCALE GENOMIC DNA]</scope>
    <source>
        <strain evidence="3 4">XGS-01</strain>
    </source>
</reference>
<dbReference type="Pfam" id="PF05170">
    <property type="entry name" value="AsmA"/>
    <property type="match status" value="2"/>
</dbReference>
<proteinExistence type="predicted"/>
<dbReference type="Proteomes" id="UP001222275">
    <property type="component" value="Chromosome"/>
</dbReference>
<sequence length="692" mass="77459">MTQITLKWTKRASLILAIIPMLIFLGFAGAVSLIDFNQYKPQIEKEVSKLTNRDFRIEGEVKVSVLPFMFHLSNMTLKNPDGFESDNLMTMKEAQIELSLKKLFLERTLKVISLELIEPKFHFIQHADKNNWQDIPLLAGLFPAEKMAKLRYASLVDGDSDAYFKKVISDSPAKSAPISAINKSWTLESLVIKNAQLDYTHKVQDFTVTLKKANLLAFDVLPNQPFKINSDFIYEHSQSPRTFDFQINGRLLLANHYTQLHLTDWHGVFRLQLPEELNKPDIRLTTAGQNLMVDFSHQQIYIKEAQLAGLEAEVLTSFQGEFGANPVFEGVFEASKINLKKWIEHLGLPVPEMVNPKSLTDAAGKFDWRWDGKVLQLKQIDAQLDDAKVSGNLNLPLNSHQPFEFDLVVNNLDTEVYLAKVPIELKDASSTTYYPIPLSAIESLTGQGKLQLIDSKIRHLAIPKVDVELSADHGKVVLAPLDVVFEEGRLQSKLVAGLSANKYEFLWKGQTKYLALNSFAESDSTKLSGVLDSHFVLQTTGMNSQQWIANLQGSLNADVANLKIHGLDVNQLLVGQLALNEHAEVYTGFKNVQVNGRIVDGVFTPKRMQAQSERFHATGNGTLDLNTQQVAGNLFVSIEKPSELLADLKGVAIPLHYEGDFHQPNWSVNIADLSPKLIQQSPVLGALESLLQ</sequence>
<evidence type="ECO:0000313" key="4">
    <source>
        <dbReference type="Proteomes" id="UP001222275"/>
    </source>
</evidence>
<protein>
    <submittedName>
        <fullName evidence="3">AsmA family protein</fullName>
    </submittedName>
</protein>
<dbReference type="InterPro" id="IPR007844">
    <property type="entry name" value="AsmA"/>
</dbReference>
<dbReference type="PANTHER" id="PTHR30441:SF4">
    <property type="entry name" value="PROTEIN ASMA"/>
    <property type="match status" value="1"/>
</dbReference>
<name>A0ABY8C929_9GAMM</name>
<keyword evidence="1" id="KW-1133">Transmembrane helix</keyword>
<evidence type="ECO:0000259" key="2">
    <source>
        <dbReference type="Pfam" id="PF05170"/>
    </source>
</evidence>
<keyword evidence="1" id="KW-0812">Transmembrane</keyword>
<evidence type="ECO:0000313" key="3">
    <source>
        <dbReference type="EMBL" id="WEJ62483.1"/>
    </source>
</evidence>
<feature type="domain" description="AsmA" evidence="2">
    <location>
        <begin position="10"/>
        <end position="203"/>
    </location>
</feature>
<feature type="domain" description="AsmA" evidence="2">
    <location>
        <begin position="459"/>
        <end position="606"/>
    </location>
</feature>